<dbReference type="Gene3D" id="3.40.50.1100">
    <property type="match status" value="2"/>
</dbReference>
<evidence type="ECO:0000313" key="7">
    <source>
        <dbReference type="Proteomes" id="UP000240429"/>
    </source>
</evidence>
<evidence type="ECO:0000256" key="4">
    <source>
        <dbReference type="ARBA" id="ARBA00023239"/>
    </source>
</evidence>
<evidence type="ECO:0000256" key="1">
    <source>
        <dbReference type="ARBA" id="ARBA00001933"/>
    </source>
</evidence>
<dbReference type="InterPro" id="IPR036052">
    <property type="entry name" value="TrpB-like_PALP_sf"/>
</dbReference>
<keyword evidence="3" id="KW-0663">Pyridoxal phosphate</keyword>
<feature type="domain" description="Tryptophan synthase beta chain-like PALP" evidence="5">
    <location>
        <begin position="103"/>
        <end position="411"/>
    </location>
</feature>
<organism evidence="6 7">
    <name type="scientific">Streptomyces dioscori</name>
    <dbReference type="NCBI Taxonomy" id="2109333"/>
    <lineage>
        <taxon>Bacteria</taxon>
        <taxon>Bacillati</taxon>
        <taxon>Actinomycetota</taxon>
        <taxon>Actinomycetes</taxon>
        <taxon>Kitasatosporales</taxon>
        <taxon>Streptomycetaceae</taxon>
        <taxon>Streptomyces</taxon>
        <taxon>Streptomyces aurantiacus group</taxon>
    </lineage>
</organism>
<dbReference type="InterPro" id="IPR001926">
    <property type="entry name" value="TrpB-like_PALP"/>
</dbReference>
<dbReference type="InterPro" id="IPR022401">
    <property type="entry name" value="Cysteate_synthase"/>
</dbReference>
<comment type="caution">
    <text evidence="6">The sequence shown here is derived from an EMBL/GenBank/DDBJ whole genome shotgun (WGS) entry which is preliminary data.</text>
</comment>
<evidence type="ECO:0000256" key="2">
    <source>
        <dbReference type="ARBA" id="ARBA00022545"/>
    </source>
</evidence>
<reference evidence="6 7" key="1">
    <citation type="submission" date="2018-03" db="EMBL/GenBank/DDBJ databases">
        <title>Streptomyces dioscori sp. nov., a novel endophytic actinobacterium isolated from bulbil of Dioscorea bulbifera L.</title>
        <authorList>
            <person name="Zhikuan W."/>
        </authorList>
    </citation>
    <scope>NUCLEOTIDE SEQUENCE [LARGE SCALE GENOMIC DNA]</scope>
    <source>
        <strain evidence="6 7">A217</strain>
    </source>
</reference>
<dbReference type="PANTHER" id="PTHR48078:SF6">
    <property type="entry name" value="L-THREONINE DEHYDRATASE CATABOLIC TDCB"/>
    <property type="match status" value="1"/>
</dbReference>
<dbReference type="Pfam" id="PF00291">
    <property type="entry name" value="PALP"/>
    <property type="match status" value="1"/>
</dbReference>
<name>A0A2P8PVJ9_9ACTN</name>
<dbReference type="GO" id="GO:0003941">
    <property type="term" value="F:L-serine ammonia-lyase activity"/>
    <property type="evidence" value="ECO:0007669"/>
    <property type="project" value="TreeGrafter"/>
</dbReference>
<evidence type="ECO:0000256" key="3">
    <source>
        <dbReference type="ARBA" id="ARBA00022898"/>
    </source>
</evidence>
<gene>
    <name evidence="6" type="ORF">C6Y14_39270</name>
</gene>
<keyword evidence="4" id="KW-0456">Lyase</keyword>
<accession>A0A2P8PVJ9</accession>
<keyword evidence="2" id="KW-0174">Coenzyme M biosynthesis</keyword>
<dbReference type="OrthoDB" id="1111116at2"/>
<dbReference type="InterPro" id="IPR050147">
    <property type="entry name" value="Ser/Thr_Dehydratase"/>
</dbReference>
<dbReference type="SUPFAM" id="SSF53686">
    <property type="entry name" value="Tryptophan synthase beta subunit-like PLP-dependent enzymes"/>
    <property type="match status" value="1"/>
</dbReference>
<dbReference type="GO" id="GO:0016765">
    <property type="term" value="F:transferase activity, transferring alkyl or aryl (other than methyl) groups"/>
    <property type="evidence" value="ECO:0007669"/>
    <property type="project" value="InterPro"/>
</dbReference>
<dbReference type="AlphaFoldDB" id="A0A2P8PVJ9"/>
<dbReference type="GO" id="GO:0009097">
    <property type="term" value="P:isoleucine biosynthetic process"/>
    <property type="evidence" value="ECO:0007669"/>
    <property type="project" value="TreeGrafter"/>
</dbReference>
<dbReference type="GO" id="GO:0019295">
    <property type="term" value="P:coenzyme M biosynthetic process"/>
    <property type="evidence" value="ECO:0007669"/>
    <property type="project" value="UniProtKB-KW"/>
</dbReference>
<evidence type="ECO:0000259" key="5">
    <source>
        <dbReference type="Pfam" id="PF00291"/>
    </source>
</evidence>
<dbReference type="PANTHER" id="PTHR48078">
    <property type="entry name" value="THREONINE DEHYDRATASE, MITOCHONDRIAL-RELATED"/>
    <property type="match status" value="1"/>
</dbReference>
<protein>
    <submittedName>
        <fullName evidence="6">Cysteate synthase</fullName>
    </submittedName>
</protein>
<dbReference type="Proteomes" id="UP000240429">
    <property type="component" value="Unassembled WGS sequence"/>
</dbReference>
<dbReference type="GO" id="GO:0006565">
    <property type="term" value="P:L-serine catabolic process"/>
    <property type="evidence" value="ECO:0007669"/>
    <property type="project" value="TreeGrafter"/>
</dbReference>
<sequence length="454" mass="48459">MDARPENPAFVLPARNTCAITSRGTPVPSEAPLNAPHHNLLCPVCARRTTDDGLLLECPADHERTLLRVEYAAKGFTPDLARTGLFRYRDWLPVRRELPGAGGTVMYRSIGLAEFLGLRNLWIAFNGYWPERGCTLETGTFKELEAYSVLARLPDDPPTLVVSSAGNTAVAFAVLASRCHVPCVIVVPAGGLGALMLREPPAPWVRLIALEQADYSDAIDFADSLSRALGGRLEGGTRNVARRAGLATVLLAAIEALPRMPDFYFQAVGSGAGAIGVHEAARRLVEAGLAETPPRLMLCQNAAMAPLYDAWRGTRTRQAHLTAPPQVFAPELTNRHPPYGTRGGVRDCLVESAGDMLVADRTAADAARALFADMEHIDIEPAAAVAVACLRQSVADGTVPRDATVLLNITGGGRRRIAEQALLSPAAPVSVVPAADWRSGEPPVGLLRNCAVLQ</sequence>
<dbReference type="EMBL" id="PYBJ01000033">
    <property type="protein sequence ID" value="PSM38015.1"/>
    <property type="molecule type" value="Genomic_DNA"/>
</dbReference>
<comment type="cofactor">
    <cofactor evidence="1">
        <name>pyridoxal 5'-phosphate</name>
        <dbReference type="ChEBI" id="CHEBI:597326"/>
    </cofactor>
</comment>
<dbReference type="GO" id="GO:0004794">
    <property type="term" value="F:threonine deaminase activity"/>
    <property type="evidence" value="ECO:0007669"/>
    <property type="project" value="TreeGrafter"/>
</dbReference>
<keyword evidence="7" id="KW-1185">Reference proteome</keyword>
<evidence type="ECO:0000313" key="6">
    <source>
        <dbReference type="EMBL" id="PSM38015.1"/>
    </source>
</evidence>
<proteinExistence type="predicted"/>
<dbReference type="GO" id="GO:0006567">
    <property type="term" value="P:L-threonine catabolic process"/>
    <property type="evidence" value="ECO:0007669"/>
    <property type="project" value="TreeGrafter"/>
</dbReference>
<dbReference type="NCBIfam" id="TIGR03844">
    <property type="entry name" value="cysteate_syn"/>
    <property type="match status" value="1"/>
</dbReference>